<name>A0AAD2DQM9_9LAMI</name>
<dbReference type="PANTHER" id="PTHR21529:SF4">
    <property type="entry name" value="TPR AND ANKYRIN REPEAT-CONTAINING PROTEIN 1"/>
    <property type="match status" value="1"/>
</dbReference>
<dbReference type="AlphaFoldDB" id="A0AAD2DQM9"/>
<dbReference type="Proteomes" id="UP000834106">
    <property type="component" value="Chromosome 6"/>
</dbReference>
<dbReference type="PANTHER" id="PTHR21529">
    <property type="entry name" value="MAMMARY TURMOR VIRUS RECEPTOR HOMOLOG 1, 2 MTVR1, 2"/>
    <property type="match status" value="1"/>
</dbReference>
<evidence type="ECO:0000313" key="2">
    <source>
        <dbReference type="EMBL" id="CAI9763497.1"/>
    </source>
</evidence>
<dbReference type="InterPro" id="IPR039904">
    <property type="entry name" value="TRANK1"/>
</dbReference>
<sequence length="391" mass="44321">MMGTVAKKIEGIEGRGLIDVVFSWSIDDVEPIPETFYSAKHYLRSFNYPLIEETHASLRSSFTLKSCPPAREIFDVNPNKDFRPPKDLFYTMTLKRLSGSEENKRVYEPEVGDLIALTDVRPKYIEDSNTSRWPYSLAVLYGIKDDDDSTRISVISSKPIVFDMPDMDKLFAVYLTNLTTNIQIWQALHPNLIGENMKIINSVLRVNPSVNLLFDINSSLFQKAKWKVCFSDEFLKSMSNIQDIDICKEVLSLLEKLSDGWRQLYKPEILSNMDSAASQLLELYDVKGPLKLIWTIDILRENSSNVQVIKVLDILPSYEILKLAKKLDSVLGKYTADHSSQCLFKRVEQDLVLPMTWPVNTDAGNVPSGSDPVQELASQVAAVNIRDEPGV</sequence>
<evidence type="ECO:0000259" key="1">
    <source>
        <dbReference type="Pfam" id="PF20073"/>
    </source>
</evidence>
<dbReference type="EMBL" id="OU503041">
    <property type="protein sequence ID" value="CAI9763497.1"/>
    <property type="molecule type" value="Genomic_DNA"/>
</dbReference>
<dbReference type="InterPro" id="IPR045529">
    <property type="entry name" value="DUF6469"/>
</dbReference>
<accession>A0AAD2DQM9</accession>
<keyword evidence="3" id="KW-1185">Reference proteome</keyword>
<reference evidence="2" key="1">
    <citation type="submission" date="2023-05" db="EMBL/GenBank/DDBJ databases">
        <authorList>
            <person name="Huff M."/>
        </authorList>
    </citation>
    <scope>NUCLEOTIDE SEQUENCE</scope>
</reference>
<dbReference type="Pfam" id="PF20073">
    <property type="entry name" value="DUF6469"/>
    <property type="match status" value="1"/>
</dbReference>
<protein>
    <recommendedName>
        <fullName evidence="1">DUF6469 domain-containing protein</fullName>
    </recommendedName>
</protein>
<evidence type="ECO:0000313" key="3">
    <source>
        <dbReference type="Proteomes" id="UP000834106"/>
    </source>
</evidence>
<organism evidence="2 3">
    <name type="scientific">Fraxinus pennsylvanica</name>
    <dbReference type="NCBI Taxonomy" id="56036"/>
    <lineage>
        <taxon>Eukaryota</taxon>
        <taxon>Viridiplantae</taxon>
        <taxon>Streptophyta</taxon>
        <taxon>Embryophyta</taxon>
        <taxon>Tracheophyta</taxon>
        <taxon>Spermatophyta</taxon>
        <taxon>Magnoliopsida</taxon>
        <taxon>eudicotyledons</taxon>
        <taxon>Gunneridae</taxon>
        <taxon>Pentapetalae</taxon>
        <taxon>asterids</taxon>
        <taxon>lamiids</taxon>
        <taxon>Lamiales</taxon>
        <taxon>Oleaceae</taxon>
        <taxon>Oleeae</taxon>
        <taxon>Fraxinus</taxon>
    </lineage>
</organism>
<gene>
    <name evidence="2" type="ORF">FPE_LOCUS10927</name>
</gene>
<proteinExistence type="predicted"/>
<feature type="domain" description="DUF6469" evidence="1">
    <location>
        <begin position="100"/>
        <end position="189"/>
    </location>
</feature>